<evidence type="ECO:0000256" key="1">
    <source>
        <dbReference type="ARBA" id="ARBA00009427"/>
    </source>
</evidence>
<comment type="similarity">
    <text evidence="1 8">Belongs to the cytidylate kinase family. Type 1 subfamily.</text>
</comment>
<keyword evidence="8" id="KW-0963">Cytoplasm</keyword>
<dbReference type="EC" id="2.7.4.25" evidence="8"/>
<dbReference type="Pfam" id="PF02224">
    <property type="entry name" value="Cytidylate_kin"/>
    <property type="match status" value="1"/>
</dbReference>
<proteinExistence type="inferred from homology"/>
<dbReference type="InterPro" id="IPR003136">
    <property type="entry name" value="Cytidylate_kin"/>
</dbReference>
<dbReference type="OrthoDB" id="9807434at2"/>
<evidence type="ECO:0000259" key="9">
    <source>
        <dbReference type="Pfam" id="PF02224"/>
    </source>
</evidence>
<comment type="catalytic activity">
    <reaction evidence="7 8">
        <text>CMP + ATP = CDP + ADP</text>
        <dbReference type="Rhea" id="RHEA:11600"/>
        <dbReference type="ChEBI" id="CHEBI:30616"/>
        <dbReference type="ChEBI" id="CHEBI:58069"/>
        <dbReference type="ChEBI" id="CHEBI:60377"/>
        <dbReference type="ChEBI" id="CHEBI:456216"/>
        <dbReference type="EC" id="2.7.4.25"/>
    </reaction>
</comment>
<evidence type="ECO:0000256" key="8">
    <source>
        <dbReference type="HAMAP-Rule" id="MF_00238"/>
    </source>
</evidence>
<comment type="catalytic activity">
    <reaction evidence="6 8">
        <text>dCMP + ATP = dCDP + ADP</text>
        <dbReference type="Rhea" id="RHEA:25094"/>
        <dbReference type="ChEBI" id="CHEBI:30616"/>
        <dbReference type="ChEBI" id="CHEBI:57566"/>
        <dbReference type="ChEBI" id="CHEBI:58593"/>
        <dbReference type="ChEBI" id="CHEBI:456216"/>
        <dbReference type="EC" id="2.7.4.25"/>
    </reaction>
</comment>
<dbReference type="NCBIfam" id="TIGR00017">
    <property type="entry name" value="cmk"/>
    <property type="match status" value="1"/>
</dbReference>
<keyword evidence="4 8" id="KW-0418">Kinase</keyword>
<feature type="domain" description="Cytidylate kinase" evidence="9">
    <location>
        <begin position="7"/>
        <end position="219"/>
    </location>
</feature>
<dbReference type="InterPro" id="IPR027417">
    <property type="entry name" value="P-loop_NTPase"/>
</dbReference>
<feature type="binding site" evidence="8">
    <location>
        <begin position="11"/>
        <end position="19"/>
    </location>
    <ligand>
        <name>ATP</name>
        <dbReference type="ChEBI" id="CHEBI:30616"/>
    </ligand>
</feature>
<evidence type="ECO:0000256" key="5">
    <source>
        <dbReference type="ARBA" id="ARBA00022840"/>
    </source>
</evidence>
<evidence type="ECO:0000313" key="10">
    <source>
        <dbReference type="EMBL" id="SHF03658.1"/>
    </source>
</evidence>
<name>A0A1M4YDF4_9FIRM</name>
<gene>
    <name evidence="8" type="primary">cmk</name>
    <name evidence="10" type="ORF">SAMN02745133_01684</name>
</gene>
<comment type="subcellular location">
    <subcellularLocation>
        <location evidence="8">Cytoplasm</location>
    </subcellularLocation>
</comment>
<accession>A0A1M4YDF4</accession>
<evidence type="ECO:0000256" key="4">
    <source>
        <dbReference type="ARBA" id="ARBA00022777"/>
    </source>
</evidence>
<dbReference type="Gene3D" id="3.40.50.300">
    <property type="entry name" value="P-loop containing nucleotide triphosphate hydrolases"/>
    <property type="match status" value="1"/>
</dbReference>
<dbReference type="GO" id="GO:0036430">
    <property type="term" value="F:CMP kinase activity"/>
    <property type="evidence" value="ECO:0007669"/>
    <property type="project" value="RHEA"/>
</dbReference>
<evidence type="ECO:0000256" key="3">
    <source>
        <dbReference type="ARBA" id="ARBA00022741"/>
    </source>
</evidence>
<protein>
    <recommendedName>
        <fullName evidence="8">Cytidylate kinase</fullName>
        <shortName evidence="8">CK</shortName>
        <ecNumber evidence="8">2.7.4.25</ecNumber>
    </recommendedName>
    <alternativeName>
        <fullName evidence="8">Cytidine monophosphate kinase</fullName>
        <shortName evidence="8">CMP kinase</shortName>
    </alternativeName>
</protein>
<evidence type="ECO:0000256" key="6">
    <source>
        <dbReference type="ARBA" id="ARBA00047615"/>
    </source>
</evidence>
<organism evidence="10 11">
    <name type="scientific">Desulforamulus putei DSM 12395</name>
    <dbReference type="NCBI Taxonomy" id="1121429"/>
    <lineage>
        <taxon>Bacteria</taxon>
        <taxon>Bacillati</taxon>
        <taxon>Bacillota</taxon>
        <taxon>Clostridia</taxon>
        <taxon>Eubacteriales</taxon>
        <taxon>Peptococcaceae</taxon>
        <taxon>Desulforamulus</taxon>
    </lineage>
</organism>
<keyword evidence="11" id="KW-1185">Reference proteome</keyword>
<dbReference type="PANTHER" id="PTHR21299:SF2">
    <property type="entry name" value="CYTIDYLATE KINASE"/>
    <property type="match status" value="1"/>
</dbReference>
<dbReference type="PANTHER" id="PTHR21299">
    <property type="entry name" value="CYTIDYLATE KINASE/PANTOATE-BETA-ALANINE LIGASE"/>
    <property type="match status" value="1"/>
</dbReference>
<dbReference type="RefSeq" id="WP_073238578.1">
    <property type="nucleotide sequence ID" value="NZ_FQUY01000010.1"/>
</dbReference>
<dbReference type="HAMAP" id="MF_00238">
    <property type="entry name" value="Cytidyl_kinase_type1"/>
    <property type="match status" value="1"/>
</dbReference>
<evidence type="ECO:0000256" key="2">
    <source>
        <dbReference type="ARBA" id="ARBA00022679"/>
    </source>
</evidence>
<dbReference type="EMBL" id="FQUY01000010">
    <property type="protein sequence ID" value="SHF03658.1"/>
    <property type="molecule type" value="Genomic_DNA"/>
</dbReference>
<sequence length="222" mass="24131">MSNRICVAIDGPAGAGKSTVAKLVARKLGLLYIDTGAMYRAVTLKALRQGLNLDDADALTNLARETTIKLLPGLQQSVLLDGEDVTEEIRSSEVTRHVSTVAGVPGVREVLVNRQRQMAGETDVIMDGRDIGTVVLPRATAKFFLTASAEERAQRRAKELADKGYTVDIDKLTKEIQERDYKDSHRAVSPLVPAGDAIIIDSSGMTIEEVVDNIISWIEKSK</sequence>
<keyword evidence="3 8" id="KW-0547">Nucleotide-binding</keyword>
<dbReference type="Proteomes" id="UP000184148">
    <property type="component" value="Unassembled WGS sequence"/>
</dbReference>
<dbReference type="GO" id="GO:0006220">
    <property type="term" value="P:pyrimidine nucleotide metabolic process"/>
    <property type="evidence" value="ECO:0007669"/>
    <property type="project" value="UniProtKB-UniRule"/>
</dbReference>
<dbReference type="CDD" id="cd02020">
    <property type="entry name" value="CMPK"/>
    <property type="match status" value="1"/>
</dbReference>
<dbReference type="GO" id="GO:0005829">
    <property type="term" value="C:cytosol"/>
    <property type="evidence" value="ECO:0007669"/>
    <property type="project" value="TreeGrafter"/>
</dbReference>
<dbReference type="SUPFAM" id="SSF52540">
    <property type="entry name" value="P-loop containing nucleoside triphosphate hydrolases"/>
    <property type="match status" value="1"/>
</dbReference>
<dbReference type="GO" id="GO:0005524">
    <property type="term" value="F:ATP binding"/>
    <property type="evidence" value="ECO:0007669"/>
    <property type="project" value="UniProtKB-UniRule"/>
</dbReference>
<dbReference type="InterPro" id="IPR011994">
    <property type="entry name" value="Cytidylate_kinase_dom"/>
</dbReference>
<dbReference type="GO" id="GO:0036431">
    <property type="term" value="F:dCMP kinase activity"/>
    <property type="evidence" value="ECO:0007669"/>
    <property type="project" value="InterPro"/>
</dbReference>
<keyword evidence="2 8" id="KW-0808">Transferase</keyword>
<evidence type="ECO:0000256" key="7">
    <source>
        <dbReference type="ARBA" id="ARBA00048478"/>
    </source>
</evidence>
<evidence type="ECO:0000313" key="11">
    <source>
        <dbReference type="Proteomes" id="UP000184148"/>
    </source>
</evidence>
<dbReference type="STRING" id="1121429.SAMN02745133_01684"/>
<keyword evidence="5 8" id="KW-0067">ATP-binding</keyword>
<dbReference type="AlphaFoldDB" id="A0A1M4YDF4"/>
<dbReference type="GO" id="GO:0015949">
    <property type="term" value="P:nucleobase-containing small molecule interconversion"/>
    <property type="evidence" value="ECO:0007669"/>
    <property type="project" value="TreeGrafter"/>
</dbReference>
<reference evidence="11" key="1">
    <citation type="submission" date="2016-11" db="EMBL/GenBank/DDBJ databases">
        <authorList>
            <person name="Varghese N."/>
            <person name="Submissions S."/>
        </authorList>
    </citation>
    <scope>NUCLEOTIDE SEQUENCE [LARGE SCALE GENOMIC DNA]</scope>
    <source>
        <strain evidence="11">DSM 12395</strain>
    </source>
</reference>